<dbReference type="GeneID" id="77343419"/>
<keyword evidence="1" id="KW-1133">Transmembrane helix</keyword>
<proteinExistence type="predicted"/>
<evidence type="ECO:0000256" key="1">
    <source>
        <dbReference type="SAM" id="Phobius"/>
    </source>
</evidence>
<dbReference type="RefSeq" id="WP_137409149.1">
    <property type="nucleotide sequence ID" value="NZ_AP025466.1"/>
</dbReference>
<feature type="transmembrane region" description="Helical" evidence="1">
    <location>
        <begin position="118"/>
        <end position="136"/>
    </location>
</feature>
<name>A0A7V7TG44_9VIBR</name>
<accession>A0A7V7TG44</accession>
<keyword evidence="1" id="KW-0472">Membrane</keyword>
<reference evidence="2 3" key="1">
    <citation type="submission" date="2019-09" db="EMBL/GenBank/DDBJ databases">
        <title>Draft genome sequences of 48 bacterial type strains from the CCUG.</title>
        <authorList>
            <person name="Tunovic T."/>
            <person name="Pineiro-Iglesias B."/>
            <person name="Unosson C."/>
            <person name="Inganas E."/>
            <person name="Ohlen M."/>
            <person name="Cardew S."/>
            <person name="Jensie-Markopoulos S."/>
            <person name="Salva-Serra F."/>
            <person name="Jaen-Luchoro D."/>
            <person name="Karlsson R."/>
            <person name="Svensson-Stadler L."/>
            <person name="Chun J."/>
            <person name="Moore E."/>
        </authorList>
    </citation>
    <scope>NUCLEOTIDE SEQUENCE [LARGE SCALE GENOMIC DNA]</scope>
    <source>
        <strain evidence="2 3">CCUG 48643</strain>
    </source>
</reference>
<protein>
    <submittedName>
        <fullName evidence="2">Uncharacterized protein</fullName>
    </submittedName>
</protein>
<dbReference type="Proteomes" id="UP000423756">
    <property type="component" value="Unassembled WGS sequence"/>
</dbReference>
<feature type="transmembrane region" description="Helical" evidence="1">
    <location>
        <begin position="51"/>
        <end position="75"/>
    </location>
</feature>
<evidence type="ECO:0000313" key="2">
    <source>
        <dbReference type="EMBL" id="KAB0465155.1"/>
    </source>
</evidence>
<feature type="transmembrane region" description="Helical" evidence="1">
    <location>
        <begin position="5"/>
        <end position="25"/>
    </location>
</feature>
<dbReference type="AlphaFoldDB" id="A0A7V7TG44"/>
<dbReference type="EMBL" id="VZPX01000094">
    <property type="protein sequence ID" value="KAB0465155.1"/>
    <property type="molecule type" value="Genomic_DNA"/>
</dbReference>
<gene>
    <name evidence="2" type="ORF">F7Q91_24395</name>
</gene>
<comment type="caution">
    <text evidence="2">The sequence shown here is derived from an EMBL/GenBank/DDBJ whole genome shotgun (WGS) entry which is preliminary data.</text>
</comment>
<keyword evidence="1" id="KW-0812">Transmembrane</keyword>
<sequence length="195" mass="22303">MQFNLIAAFTVFIGSYLPLALILAVQDIPFSWWSRPICKFDDISNCDFTPFTNMCIAIAFIVITTLSVFFSNLTLAKITYPFPVKVKSSKGIPNDIINYVFPYVVSFMGISYDTPEKLLGFAVFLLWMFAITYKSGQIIMNPLLLMFGWKIYEAKVDFNGQERDVRFLIKGDLSPGEYRIQKVQEFYIGQVNDNG</sequence>
<organism evidence="2 3">
    <name type="scientific">Vibrio chagasii</name>
    <dbReference type="NCBI Taxonomy" id="170679"/>
    <lineage>
        <taxon>Bacteria</taxon>
        <taxon>Pseudomonadati</taxon>
        <taxon>Pseudomonadota</taxon>
        <taxon>Gammaproteobacteria</taxon>
        <taxon>Vibrionales</taxon>
        <taxon>Vibrionaceae</taxon>
        <taxon>Vibrio</taxon>
    </lineage>
</organism>
<evidence type="ECO:0000313" key="3">
    <source>
        <dbReference type="Proteomes" id="UP000423756"/>
    </source>
</evidence>